<gene>
    <name evidence="1" type="ORF">CGI_10009199</name>
</gene>
<organism evidence="1">
    <name type="scientific">Magallana gigas</name>
    <name type="common">Pacific oyster</name>
    <name type="synonym">Crassostrea gigas</name>
    <dbReference type="NCBI Taxonomy" id="29159"/>
    <lineage>
        <taxon>Eukaryota</taxon>
        <taxon>Metazoa</taxon>
        <taxon>Spiralia</taxon>
        <taxon>Lophotrochozoa</taxon>
        <taxon>Mollusca</taxon>
        <taxon>Bivalvia</taxon>
        <taxon>Autobranchia</taxon>
        <taxon>Pteriomorphia</taxon>
        <taxon>Ostreida</taxon>
        <taxon>Ostreoidea</taxon>
        <taxon>Ostreidae</taxon>
        <taxon>Magallana</taxon>
    </lineage>
</organism>
<accession>K1QCJ7</accession>
<dbReference type="InParanoid" id="K1QCJ7"/>
<dbReference type="HOGENOM" id="CLU_1422750_0_0_1"/>
<proteinExistence type="predicted"/>
<sequence>MSDFVSISITLFLLLVCSLPCAQSTDKDVGCTSQGGICQENTLPCGRSYVRFLCGGGSSRRCCLPMSKNLTKTAVKMLMFAAMSLEVGVIPQAPPVTGDTRQGFVEDKTGNAVFGNFIHGIGPKMVETRARERQDFGISLFELLFASESEVDATGHNGNDTINERPNTRSAALTIVATNFKSGRPGKVKDN</sequence>
<dbReference type="AlphaFoldDB" id="K1QCJ7"/>
<protein>
    <submittedName>
        <fullName evidence="1">Uncharacterized protein</fullName>
    </submittedName>
</protein>
<dbReference type="EMBL" id="JH816436">
    <property type="protein sequence ID" value="EKC19241.1"/>
    <property type="molecule type" value="Genomic_DNA"/>
</dbReference>
<name>K1QCJ7_MAGGI</name>
<evidence type="ECO:0000313" key="1">
    <source>
        <dbReference type="EMBL" id="EKC19241.1"/>
    </source>
</evidence>
<reference evidence="1" key="1">
    <citation type="journal article" date="2012" name="Nature">
        <title>The oyster genome reveals stress adaptation and complexity of shell formation.</title>
        <authorList>
            <person name="Zhang G."/>
            <person name="Fang X."/>
            <person name="Guo X."/>
            <person name="Li L."/>
            <person name="Luo R."/>
            <person name="Xu F."/>
            <person name="Yang P."/>
            <person name="Zhang L."/>
            <person name="Wang X."/>
            <person name="Qi H."/>
            <person name="Xiong Z."/>
            <person name="Que H."/>
            <person name="Xie Y."/>
            <person name="Holland P.W."/>
            <person name="Paps J."/>
            <person name="Zhu Y."/>
            <person name="Wu F."/>
            <person name="Chen Y."/>
            <person name="Wang J."/>
            <person name="Peng C."/>
            <person name="Meng J."/>
            <person name="Yang L."/>
            <person name="Liu J."/>
            <person name="Wen B."/>
            <person name="Zhang N."/>
            <person name="Huang Z."/>
            <person name="Zhu Q."/>
            <person name="Feng Y."/>
            <person name="Mount A."/>
            <person name="Hedgecock D."/>
            <person name="Xu Z."/>
            <person name="Liu Y."/>
            <person name="Domazet-Loso T."/>
            <person name="Du Y."/>
            <person name="Sun X."/>
            <person name="Zhang S."/>
            <person name="Liu B."/>
            <person name="Cheng P."/>
            <person name="Jiang X."/>
            <person name="Li J."/>
            <person name="Fan D."/>
            <person name="Wang W."/>
            <person name="Fu W."/>
            <person name="Wang T."/>
            <person name="Wang B."/>
            <person name="Zhang J."/>
            <person name="Peng Z."/>
            <person name="Li Y."/>
            <person name="Li N."/>
            <person name="Wang J."/>
            <person name="Chen M."/>
            <person name="He Y."/>
            <person name="Tan F."/>
            <person name="Song X."/>
            <person name="Zheng Q."/>
            <person name="Huang R."/>
            <person name="Yang H."/>
            <person name="Du X."/>
            <person name="Chen L."/>
            <person name="Yang M."/>
            <person name="Gaffney P.M."/>
            <person name="Wang S."/>
            <person name="Luo L."/>
            <person name="She Z."/>
            <person name="Ming Y."/>
            <person name="Huang W."/>
            <person name="Zhang S."/>
            <person name="Huang B."/>
            <person name="Zhang Y."/>
            <person name="Qu T."/>
            <person name="Ni P."/>
            <person name="Miao G."/>
            <person name="Wang J."/>
            <person name="Wang Q."/>
            <person name="Steinberg C.E."/>
            <person name="Wang H."/>
            <person name="Li N."/>
            <person name="Qian L."/>
            <person name="Zhang G."/>
            <person name="Li Y."/>
            <person name="Yang H."/>
            <person name="Liu X."/>
            <person name="Wang J."/>
            <person name="Yin Y."/>
            <person name="Wang J."/>
        </authorList>
    </citation>
    <scope>NUCLEOTIDE SEQUENCE [LARGE SCALE GENOMIC DNA]</scope>
    <source>
        <strain evidence="1">05x7-T-G4-1.051#20</strain>
    </source>
</reference>